<dbReference type="PANTHER" id="PTHR38436">
    <property type="entry name" value="POLYKETIDE CYCLASE SNOAL-LIKE DOMAIN"/>
    <property type="match status" value="1"/>
</dbReference>
<dbReference type="AlphaFoldDB" id="A0A918NJB8"/>
<dbReference type="EMBL" id="BMXR01000015">
    <property type="protein sequence ID" value="GGX71999.1"/>
    <property type="molecule type" value="Genomic_DNA"/>
</dbReference>
<dbReference type="RefSeq" id="WP_189612903.1">
    <property type="nucleotide sequence ID" value="NZ_BMXR01000015.1"/>
</dbReference>
<dbReference type="Pfam" id="PF07366">
    <property type="entry name" value="SnoaL"/>
    <property type="match status" value="2"/>
</dbReference>
<gene>
    <name evidence="1" type="ORF">GCM10007392_44240</name>
</gene>
<dbReference type="GO" id="GO:0030638">
    <property type="term" value="P:polyketide metabolic process"/>
    <property type="evidence" value="ECO:0007669"/>
    <property type="project" value="InterPro"/>
</dbReference>
<reference evidence="1" key="2">
    <citation type="submission" date="2020-09" db="EMBL/GenBank/DDBJ databases">
        <authorList>
            <person name="Sun Q."/>
            <person name="Kim S."/>
        </authorList>
    </citation>
    <scope>NUCLEOTIDE SEQUENCE</scope>
    <source>
        <strain evidence="1">KCTC 22169</strain>
    </source>
</reference>
<sequence length="336" mass="37350">MTDLTPLIQGLNRLLTTGDDDLNEAMAEISHPDADWYWSDPVGHCAGAQASLERLFQPLRSAFGHLHRRPELFISGDSRVHPGETWVSGFGHFVGNLQAPLFGLQPHHHLVFLRYGEFYRLVDGKIAEARIIVDWVDLMRQLGCMPLPMELGTEMLFPGPASHDGIRLTDGPGAQDNATVLLVEAMLGDLKAFDPDTFDSAGQSGEGGYWHRDMLWYGPGGIGSNLSYDGFQKDHRIPFLTAFPDRVGGQHYARFGDGPYACSSGWPSIDATHGGDYLGVPATNRAITMRVMDWWRVEDGQLIENWVLIDFVHLFGQLGVDLFERARERASTDARS</sequence>
<name>A0A918NJB8_9GAMM</name>
<evidence type="ECO:0000313" key="1">
    <source>
        <dbReference type="EMBL" id="GGX71999.1"/>
    </source>
</evidence>
<dbReference type="SUPFAM" id="SSF54427">
    <property type="entry name" value="NTF2-like"/>
    <property type="match status" value="2"/>
</dbReference>
<accession>A0A918NJB8</accession>
<keyword evidence="2" id="KW-1185">Reference proteome</keyword>
<organism evidence="1 2">
    <name type="scientific">Saccharospirillum salsuginis</name>
    <dbReference type="NCBI Taxonomy" id="418750"/>
    <lineage>
        <taxon>Bacteria</taxon>
        <taxon>Pseudomonadati</taxon>
        <taxon>Pseudomonadota</taxon>
        <taxon>Gammaproteobacteria</taxon>
        <taxon>Oceanospirillales</taxon>
        <taxon>Saccharospirillaceae</taxon>
        <taxon>Saccharospirillum</taxon>
    </lineage>
</organism>
<evidence type="ECO:0000313" key="2">
    <source>
        <dbReference type="Proteomes" id="UP000626148"/>
    </source>
</evidence>
<reference evidence="1" key="1">
    <citation type="journal article" date="2014" name="Int. J. Syst. Evol. Microbiol.">
        <title>Complete genome sequence of Corynebacterium casei LMG S-19264T (=DSM 44701T), isolated from a smear-ripened cheese.</title>
        <authorList>
            <consortium name="US DOE Joint Genome Institute (JGI-PGF)"/>
            <person name="Walter F."/>
            <person name="Albersmeier A."/>
            <person name="Kalinowski J."/>
            <person name="Ruckert C."/>
        </authorList>
    </citation>
    <scope>NUCLEOTIDE SEQUENCE</scope>
    <source>
        <strain evidence="1">KCTC 22169</strain>
    </source>
</reference>
<dbReference type="Proteomes" id="UP000626148">
    <property type="component" value="Unassembled WGS sequence"/>
</dbReference>
<dbReference type="PANTHER" id="PTHR38436:SF1">
    <property type="entry name" value="ESTER CYCLASE"/>
    <property type="match status" value="1"/>
</dbReference>
<proteinExistence type="predicted"/>
<dbReference type="Gene3D" id="3.10.450.50">
    <property type="match status" value="2"/>
</dbReference>
<comment type="caution">
    <text evidence="1">The sequence shown here is derived from an EMBL/GenBank/DDBJ whole genome shotgun (WGS) entry which is preliminary data.</text>
</comment>
<protein>
    <submittedName>
        <fullName evidence="1">Polyketide cyclase</fullName>
    </submittedName>
</protein>
<dbReference type="InterPro" id="IPR009959">
    <property type="entry name" value="Cyclase_SnoaL-like"/>
</dbReference>
<dbReference type="InterPro" id="IPR032710">
    <property type="entry name" value="NTF2-like_dom_sf"/>
</dbReference>